<gene>
    <name evidence="2" type="ORF">JJB74_07860</name>
</gene>
<evidence type="ECO:0000313" key="3">
    <source>
        <dbReference type="Proteomes" id="UP000622890"/>
    </source>
</evidence>
<dbReference type="EMBL" id="JAEPBG010000002">
    <property type="protein sequence ID" value="MBK4734515.1"/>
    <property type="molecule type" value="Genomic_DNA"/>
</dbReference>
<feature type="compositionally biased region" description="Low complexity" evidence="1">
    <location>
        <begin position="45"/>
        <end position="57"/>
    </location>
</feature>
<feature type="region of interest" description="Disordered" evidence="1">
    <location>
        <begin position="43"/>
        <end position="80"/>
    </location>
</feature>
<protein>
    <submittedName>
        <fullName evidence="2">Uncharacterized protein</fullName>
    </submittedName>
</protein>
<keyword evidence="3" id="KW-1185">Reference proteome</keyword>
<dbReference type="AlphaFoldDB" id="A0A934W5Z4"/>
<reference evidence="2" key="1">
    <citation type="submission" date="2021-01" db="EMBL/GenBank/DDBJ databases">
        <title>Genome sequence of strain Noviherbaspirillum sp. DKR-6.</title>
        <authorList>
            <person name="Chaudhary D.K."/>
        </authorList>
    </citation>
    <scope>NUCLEOTIDE SEQUENCE</scope>
    <source>
        <strain evidence="2">DKR-6</strain>
    </source>
</reference>
<accession>A0A934W5Z4</accession>
<dbReference type="Proteomes" id="UP000622890">
    <property type="component" value="Unassembled WGS sequence"/>
</dbReference>
<proteinExistence type="predicted"/>
<name>A0A934W5Z4_9BURK</name>
<comment type="caution">
    <text evidence="2">The sequence shown here is derived from an EMBL/GenBank/DDBJ whole genome shotgun (WGS) entry which is preliminary data.</text>
</comment>
<feature type="region of interest" description="Disordered" evidence="1">
    <location>
        <begin position="1"/>
        <end position="20"/>
    </location>
</feature>
<organism evidence="2 3">
    <name type="scientific">Noviherbaspirillum pedocola</name>
    <dbReference type="NCBI Taxonomy" id="2801341"/>
    <lineage>
        <taxon>Bacteria</taxon>
        <taxon>Pseudomonadati</taxon>
        <taxon>Pseudomonadota</taxon>
        <taxon>Betaproteobacteria</taxon>
        <taxon>Burkholderiales</taxon>
        <taxon>Oxalobacteraceae</taxon>
        <taxon>Noviherbaspirillum</taxon>
    </lineage>
</organism>
<sequence>MAHPQQRLRNGDTSRTPALNQTYLSLPEVHVSPSILALALEAANTSPTPVRRSSSPTQEPELTHPPHPSGSQNETRDSAQ</sequence>
<evidence type="ECO:0000256" key="1">
    <source>
        <dbReference type="SAM" id="MobiDB-lite"/>
    </source>
</evidence>
<evidence type="ECO:0000313" key="2">
    <source>
        <dbReference type="EMBL" id="MBK4734515.1"/>
    </source>
</evidence>
<dbReference type="RefSeq" id="WP_200591258.1">
    <property type="nucleotide sequence ID" value="NZ_JAEPBG010000002.1"/>
</dbReference>
<feature type="compositionally biased region" description="Polar residues" evidence="1">
    <location>
        <begin position="7"/>
        <end position="20"/>
    </location>
</feature>